<protein>
    <recommendedName>
        <fullName evidence="3">LysR substrate-binding domain-containing protein</fullName>
    </recommendedName>
</protein>
<dbReference type="Proteomes" id="UP001604267">
    <property type="component" value="Unassembled WGS sequence"/>
</dbReference>
<name>A0ABW7AYT7_9ACTN</name>
<reference evidence="1 2" key="1">
    <citation type="submission" date="2024-10" db="EMBL/GenBank/DDBJ databases">
        <title>The Natural Products Discovery Center: Release of the First 8490 Sequenced Strains for Exploring Actinobacteria Biosynthetic Diversity.</title>
        <authorList>
            <person name="Kalkreuter E."/>
            <person name="Kautsar S.A."/>
            <person name="Yang D."/>
            <person name="Bader C.D."/>
            <person name="Teijaro C.N."/>
            <person name="Fluegel L."/>
            <person name="Davis C.M."/>
            <person name="Simpson J.R."/>
            <person name="Lauterbach L."/>
            <person name="Steele A.D."/>
            <person name="Gui C."/>
            <person name="Meng S."/>
            <person name="Li G."/>
            <person name="Viehrig K."/>
            <person name="Ye F."/>
            <person name="Su P."/>
            <person name="Kiefer A.F."/>
            <person name="Nichols A."/>
            <person name="Cepeda A.J."/>
            <person name="Yan W."/>
            <person name="Fan B."/>
            <person name="Jiang Y."/>
            <person name="Adhikari A."/>
            <person name="Zheng C.-J."/>
            <person name="Schuster L."/>
            <person name="Cowan T.M."/>
            <person name="Smanski M.J."/>
            <person name="Chevrette M.G."/>
            <person name="De Carvalho L.P.S."/>
            <person name="Shen B."/>
        </authorList>
    </citation>
    <scope>NUCLEOTIDE SEQUENCE [LARGE SCALE GENOMIC DNA]</scope>
    <source>
        <strain evidence="1 2">NPDC048320</strain>
    </source>
</reference>
<sequence>MDLVFQPGTGTGSRSCRGWRLAVARELEEGELVALRLAGSLRPVSIVAQWHPRLGLAESSLRALLDLARRADPLAGMPHRLPPGSP</sequence>
<dbReference type="EMBL" id="JBICYV010000003">
    <property type="protein sequence ID" value="MFG3010059.1"/>
    <property type="molecule type" value="Genomic_DNA"/>
</dbReference>
<comment type="caution">
    <text evidence="1">The sequence shown here is derived from an EMBL/GenBank/DDBJ whole genome shotgun (WGS) entry which is preliminary data.</text>
</comment>
<evidence type="ECO:0008006" key="3">
    <source>
        <dbReference type="Google" id="ProtNLM"/>
    </source>
</evidence>
<dbReference type="RefSeq" id="WP_392816082.1">
    <property type="nucleotide sequence ID" value="NZ_JBICYV010000003.1"/>
</dbReference>
<keyword evidence="2" id="KW-1185">Reference proteome</keyword>
<proteinExistence type="predicted"/>
<evidence type="ECO:0000313" key="2">
    <source>
        <dbReference type="Proteomes" id="UP001604267"/>
    </source>
</evidence>
<gene>
    <name evidence="1" type="ORF">ACGFZB_06310</name>
</gene>
<accession>A0ABW7AYT7</accession>
<evidence type="ECO:0000313" key="1">
    <source>
        <dbReference type="EMBL" id="MFG3010059.1"/>
    </source>
</evidence>
<organism evidence="1 2">
    <name type="scientific">Streptomyces cinerochromogenes</name>
    <dbReference type="NCBI Taxonomy" id="66422"/>
    <lineage>
        <taxon>Bacteria</taxon>
        <taxon>Bacillati</taxon>
        <taxon>Actinomycetota</taxon>
        <taxon>Actinomycetes</taxon>
        <taxon>Kitasatosporales</taxon>
        <taxon>Streptomycetaceae</taxon>
        <taxon>Streptomyces</taxon>
    </lineage>
</organism>